<dbReference type="Gene3D" id="3.30.810.10">
    <property type="entry name" value="2-Layer Sandwich"/>
    <property type="match status" value="1"/>
</dbReference>
<dbReference type="GO" id="GO:0005524">
    <property type="term" value="F:ATP binding"/>
    <property type="evidence" value="ECO:0007669"/>
    <property type="project" value="UniProtKB-UniRule"/>
</dbReference>
<dbReference type="PANTHER" id="PTHR23086">
    <property type="entry name" value="PHOSPHATIDYLINOSITOL-4-PHOSPHATE 5-KINASE"/>
    <property type="match status" value="1"/>
</dbReference>
<comment type="caution">
    <text evidence="14">The sequence shown here is derived from an EMBL/GenBank/DDBJ whole genome shotgun (WGS) entry which is preliminary data.</text>
</comment>
<evidence type="ECO:0000256" key="9">
    <source>
        <dbReference type="ARBA" id="ARBA00080374"/>
    </source>
</evidence>
<dbReference type="Proteomes" id="UP000238350">
    <property type="component" value="Unassembled WGS sequence"/>
</dbReference>
<evidence type="ECO:0000256" key="6">
    <source>
        <dbReference type="ARBA" id="ARBA00022777"/>
    </source>
</evidence>
<dbReference type="GO" id="GO:0046854">
    <property type="term" value="P:phosphatidylinositol phosphate biosynthetic process"/>
    <property type="evidence" value="ECO:0007669"/>
    <property type="project" value="TreeGrafter"/>
</dbReference>
<dbReference type="AlphaFoldDB" id="A0A2T0FH28"/>
<dbReference type="InterPro" id="IPR023610">
    <property type="entry name" value="PInositol-4/5-P-5/4-kinase"/>
</dbReference>
<evidence type="ECO:0000256" key="4">
    <source>
        <dbReference type="ARBA" id="ARBA00022679"/>
    </source>
</evidence>
<evidence type="ECO:0000259" key="13">
    <source>
        <dbReference type="PROSITE" id="PS51455"/>
    </source>
</evidence>
<comment type="catalytic activity">
    <reaction evidence="1">
        <text>a 1,2-diacyl-sn-glycero-3-phospho-(1D-myo-inositol 4-phosphate) + ATP = a 1,2-diacyl-sn-glycero-3-phospho-(1D-myo-inositol-4,5-bisphosphate) + ADP + H(+)</text>
        <dbReference type="Rhea" id="RHEA:14425"/>
        <dbReference type="ChEBI" id="CHEBI:15378"/>
        <dbReference type="ChEBI" id="CHEBI:30616"/>
        <dbReference type="ChEBI" id="CHEBI:58178"/>
        <dbReference type="ChEBI" id="CHEBI:58456"/>
        <dbReference type="ChEBI" id="CHEBI:456216"/>
        <dbReference type="EC" id="2.7.1.68"/>
    </reaction>
</comment>
<evidence type="ECO:0000256" key="3">
    <source>
        <dbReference type="ARBA" id="ARBA00022553"/>
    </source>
</evidence>
<keyword evidence="15" id="KW-1185">Reference proteome</keyword>
<evidence type="ECO:0000313" key="14">
    <source>
        <dbReference type="EMBL" id="PRT54295.1"/>
    </source>
</evidence>
<dbReference type="GeneID" id="36515663"/>
<feature type="compositionally biased region" description="Polar residues" evidence="12">
    <location>
        <begin position="26"/>
        <end position="39"/>
    </location>
</feature>
<dbReference type="InterPro" id="IPR027483">
    <property type="entry name" value="PInositol-4-P-4/5-kinase_C_sf"/>
</dbReference>
<dbReference type="Gene3D" id="3.30.800.10">
    <property type="entry name" value="Phosphatidylinositol Phosphate Kinase II Beta"/>
    <property type="match status" value="1"/>
</dbReference>
<dbReference type="CDD" id="cd17303">
    <property type="entry name" value="PIPKc_PIP5K_yeast_like"/>
    <property type="match status" value="1"/>
</dbReference>
<feature type="compositionally biased region" description="Low complexity" evidence="12">
    <location>
        <begin position="620"/>
        <end position="633"/>
    </location>
</feature>
<dbReference type="RefSeq" id="XP_024664240.1">
    <property type="nucleotide sequence ID" value="XM_024808472.1"/>
</dbReference>
<dbReference type="EMBL" id="NDIQ01000021">
    <property type="protein sequence ID" value="PRT54295.1"/>
    <property type="molecule type" value="Genomic_DNA"/>
</dbReference>
<dbReference type="GO" id="GO:0005886">
    <property type="term" value="C:plasma membrane"/>
    <property type="evidence" value="ECO:0007669"/>
    <property type="project" value="TreeGrafter"/>
</dbReference>
<keyword evidence="5 11" id="KW-0547">Nucleotide-binding</keyword>
<dbReference type="SUPFAM" id="SSF56104">
    <property type="entry name" value="SAICAR synthase-like"/>
    <property type="match status" value="1"/>
</dbReference>
<reference evidence="14 15" key="1">
    <citation type="submission" date="2017-04" db="EMBL/GenBank/DDBJ databases">
        <title>Genome sequencing of [Candida] sorbophila.</title>
        <authorList>
            <person name="Ahn J.O."/>
        </authorList>
    </citation>
    <scope>NUCLEOTIDE SEQUENCE [LARGE SCALE GENOMIC DNA]</scope>
    <source>
        <strain evidence="14 15">DS02</strain>
    </source>
</reference>
<evidence type="ECO:0000256" key="5">
    <source>
        <dbReference type="ARBA" id="ARBA00022741"/>
    </source>
</evidence>
<organism evidence="14 15">
    <name type="scientific">Wickerhamiella sorbophila</name>
    <dbReference type="NCBI Taxonomy" id="45607"/>
    <lineage>
        <taxon>Eukaryota</taxon>
        <taxon>Fungi</taxon>
        <taxon>Dikarya</taxon>
        <taxon>Ascomycota</taxon>
        <taxon>Saccharomycotina</taxon>
        <taxon>Dipodascomycetes</taxon>
        <taxon>Dipodascales</taxon>
        <taxon>Trichomonascaceae</taxon>
        <taxon>Wickerhamiella</taxon>
    </lineage>
</organism>
<name>A0A2T0FH28_9ASCO</name>
<feature type="region of interest" description="Disordered" evidence="12">
    <location>
        <begin position="20"/>
        <end position="113"/>
    </location>
</feature>
<evidence type="ECO:0000256" key="8">
    <source>
        <dbReference type="ARBA" id="ARBA00078403"/>
    </source>
</evidence>
<evidence type="ECO:0000256" key="12">
    <source>
        <dbReference type="SAM" id="MobiDB-lite"/>
    </source>
</evidence>
<accession>A0A2T0FH28</accession>
<dbReference type="PROSITE" id="PS51455">
    <property type="entry name" value="PIPK"/>
    <property type="match status" value="1"/>
</dbReference>
<dbReference type="FunFam" id="3.30.800.10:FF:000009">
    <property type="entry name" value="Phosphatidylinositol 4-phosphate 5-kinase its3"/>
    <property type="match status" value="1"/>
</dbReference>
<proteinExistence type="predicted"/>
<evidence type="ECO:0000256" key="10">
    <source>
        <dbReference type="ARBA" id="ARBA00082306"/>
    </source>
</evidence>
<feature type="compositionally biased region" description="Polar residues" evidence="12">
    <location>
        <begin position="634"/>
        <end position="655"/>
    </location>
</feature>
<dbReference type="OrthoDB" id="20783at2759"/>
<keyword evidence="4 11" id="KW-0808">Transferase</keyword>
<evidence type="ECO:0000256" key="1">
    <source>
        <dbReference type="ARBA" id="ARBA00000444"/>
    </source>
</evidence>
<evidence type="ECO:0000313" key="15">
    <source>
        <dbReference type="Proteomes" id="UP000238350"/>
    </source>
</evidence>
<gene>
    <name evidence="14" type="ORF">B9G98_01915</name>
</gene>
<dbReference type="InterPro" id="IPR027484">
    <property type="entry name" value="PInositol-4-P-5-kinase_N"/>
</dbReference>
<dbReference type="STRING" id="45607.A0A2T0FH28"/>
<feature type="region of interest" description="Disordered" evidence="12">
    <location>
        <begin position="446"/>
        <end position="467"/>
    </location>
</feature>
<feature type="domain" description="PIPK" evidence="13">
    <location>
        <begin position="177"/>
        <end position="571"/>
    </location>
</feature>
<protein>
    <recommendedName>
        <fullName evidence="2">1-phosphatidylinositol-4-phosphate 5-kinase</fullName>
        <ecNumber evidence="2">2.7.1.68</ecNumber>
    </recommendedName>
    <alternativeName>
        <fullName evidence="10">1-phosphatidylinositol 4-phosphate kinase</fullName>
    </alternativeName>
    <alternativeName>
        <fullName evidence="8">Diphosphoinositide kinase</fullName>
    </alternativeName>
    <alternativeName>
        <fullName evidence="9">PIP5K</fullName>
    </alternativeName>
</protein>
<dbReference type="GO" id="GO:0016308">
    <property type="term" value="F:1-phosphatidylinositol-4-phosphate 5-kinase activity"/>
    <property type="evidence" value="ECO:0007669"/>
    <property type="project" value="UniProtKB-EC"/>
</dbReference>
<sequence length="661" mass="74486">MLQTRHSSEGMISIHMPLGAIHDNDTSSAHSDQSITTPSTSPPCAAEDMDSPYKKGPHAIPEPLNLANTSSDAETLDPAIATPSCESFPSGPPTLTTTDAPQLPDGGAPSPATSAVYASVHQEVVEEKAVEKVVEEEGKVTVEIEQEEEEEEIAGGVAHKRVSALDDVLVGTRVSEGHENFVTAYNMLTGIRYAVSRCNAKIKRDLLESDFTTTTEMSFDMSGQGDTVSSKYMFRFKDYAPWVFRHLRELFGLDPADYLMSMTAKYIVSELGSPGKSGSFFYYSRDYRFIIKTIRHSEHKQLRRILKIYYQHVRDNPNTLISQFYGLHRVRLPFGRKIHFVVMNNVFPALHEIHRRYDLKGSTLGRAYHREDEKHMVVLKDLDWLQNHERIVLGPEKRALFMRQLELDVQMLQRANVMDYSLLIGIHDKSKGNSALSALTRFKQFGPGSDTGTDPARRVRRRQQEQDEFSRLQRQLQDANPTALTDFQFDEQFRSQFAFYRDSGGFQSTDPQNEPRDIFYYMGIIDFLTEYSFRKRVETFCKSLVHRRSELSAVPAFEYGDRFFRFLCLAVGSPIERKERKRRSEEAAVATQTNGDEAATRLTPSATPDAHSPSLVRVLSNASNASNGSRATAVSKSNSGSTAARPQIPEQSSRASIIAYR</sequence>
<dbReference type="SMART" id="SM00330">
    <property type="entry name" value="PIPKc"/>
    <property type="match status" value="1"/>
</dbReference>
<keyword evidence="6 11" id="KW-0418">Kinase</keyword>
<evidence type="ECO:0000256" key="7">
    <source>
        <dbReference type="ARBA" id="ARBA00022840"/>
    </source>
</evidence>
<feature type="region of interest" description="Disordered" evidence="12">
    <location>
        <begin position="579"/>
        <end position="661"/>
    </location>
</feature>
<keyword evidence="3" id="KW-0597">Phosphoprotein</keyword>
<dbReference type="PANTHER" id="PTHR23086:SF8">
    <property type="entry name" value="PHOSPHATIDYLINOSITOL 5-PHOSPHATE 4-KINASE, ISOFORM A"/>
    <property type="match status" value="1"/>
</dbReference>
<dbReference type="InterPro" id="IPR002498">
    <property type="entry name" value="PInositol-4-P-4/5-kinase_core"/>
</dbReference>
<keyword evidence="7 11" id="KW-0067">ATP-binding</keyword>
<dbReference type="Pfam" id="PF01504">
    <property type="entry name" value="PIP5K"/>
    <property type="match status" value="1"/>
</dbReference>
<dbReference type="EC" id="2.7.1.68" evidence="2"/>
<evidence type="ECO:0000256" key="11">
    <source>
        <dbReference type="PROSITE-ProRule" id="PRU00781"/>
    </source>
</evidence>
<evidence type="ECO:0000256" key="2">
    <source>
        <dbReference type="ARBA" id="ARBA00012172"/>
    </source>
</evidence>